<keyword evidence="1" id="KW-0934">Plastid</keyword>
<evidence type="ECO:0000313" key="1">
    <source>
        <dbReference type="EMBL" id="AYR06091.1"/>
    </source>
</evidence>
<dbReference type="EMBL" id="MH281628">
    <property type="protein sequence ID" value="AYR06091.1"/>
    <property type="molecule type" value="Genomic_DNA"/>
</dbReference>
<name>A0A3G3MH13_9FLOR</name>
<organism evidence="1">
    <name type="scientific">Neogoniolithon spectabile</name>
    <dbReference type="NCBI Taxonomy" id="231755"/>
    <lineage>
        <taxon>Eukaryota</taxon>
        <taxon>Rhodophyta</taxon>
        <taxon>Florideophyceae</taxon>
        <taxon>Corallinophycidae</taxon>
        <taxon>Corallinales</taxon>
        <taxon>Spongitidaceae</taxon>
        <taxon>Neogoniolithoideae</taxon>
        <taxon>Neogoniolithon</taxon>
    </lineage>
</organism>
<dbReference type="GeneID" id="38463657"/>
<dbReference type="RefSeq" id="YP_009541882.1">
    <property type="nucleotide sequence ID" value="NC_039978.1"/>
</dbReference>
<reference evidence="1" key="1">
    <citation type="journal article" date="2018" name="Genome Biol. Evol.">
        <title>Mitochondrial and Plastid Genomes from Coralline Red Algae Provide Insights into the Incongruent Evolutionary Histories of Organelles.</title>
        <authorList>
            <person name="Lee J."/>
            <person name="Song H.J."/>
            <person name="In Park S."/>
            <person name="Lee Y.M."/>
            <person name="Jeong S.Y."/>
            <person name="Oh Cho T."/>
            <person name="Kim J.H."/>
            <person name="Choi H.G."/>
            <person name="Choi C.G."/>
            <person name="Nelson W.A."/>
            <person name="Fredericq S."/>
            <person name="Bhattacharya D."/>
            <person name="Su Yoon H."/>
        </authorList>
    </citation>
    <scope>NUCLEOTIDE SEQUENCE</scope>
</reference>
<accession>A0A3G3MH13</accession>
<geneLocation type="plastid" evidence="1"/>
<dbReference type="AlphaFoldDB" id="A0A3G3MH13"/>
<sequence length="674" mass="81371">MNLNNKICLVSVRRQQPDRVMLHYISHTSNNLIKKHIAKVVIRSRVNYTLKNKIFQSLNQSIRDNYTREITLDNFHTIVRKLKNSGFFRRVYLSFTFIDYKFCTIIHIDTNPIIKKIQVLGFHPTIISEYKLAQIIKSQVGLPENIKLLNRIIKDISSIYHNKGYRWLRYKYILDKLNQNYIIHISPYVIDEIKFLYSDSFTLNKCLPLELHIINKLKINLGQLPNHYSIETGINELKKEKLVFSCEYSIIHLSKNRLKIILRCSIKPNSMIYIYKYNMYKVLNFIQNSCKLSRTKYIFFNFADIKYCLRQRYNIFIFYKKIVQNQFSRINLLLLGKQNSSIFLKRFHRQLTLKILRRKYKMILNSIKSTNYIDYMHTHYLLNANYFNKKVLRISLYQDTENSTRKYCMQVDRKKYTVCLPKLYKKQIKQYKFHLLDQQISNQYFRLLNRTRQSYKLYFINRYNYSTSQENPVGEMKLIDIRYLILSMFSTDYLNLKVNTRRAVMMLKNTVYIILPIYQGIRVNFFEFLKSSLYIKYQKNLFHNYGKLDVQKSIVSLISTNYFFFYANNSAYKHMGCQSQHHCNQFLLVRSLFFNYLYNCSISYHIYTYQKMKIVSSLIINYHNTNSNVFFSDSANISFNLDSYLSFDIEIIPIIKIQYRIDRNYRSRLYFCIS</sequence>
<protein>
    <submittedName>
        <fullName evidence="1">Uncharacterized protein</fullName>
    </submittedName>
</protein>
<proteinExistence type="predicted"/>
<gene>
    <name evidence="1" type="primary">orf700</name>
</gene>
<dbReference type="Gene3D" id="3.10.20.310">
    <property type="entry name" value="membrane protein fhac"/>
    <property type="match status" value="1"/>
</dbReference>